<proteinExistence type="predicted"/>
<gene>
    <name evidence="1" type="ORF">FRX31_022861</name>
</gene>
<reference evidence="1 2" key="1">
    <citation type="submission" date="2020-06" db="EMBL/GenBank/DDBJ databases">
        <title>Transcriptomic and genomic resources for Thalictrum thalictroides and T. hernandezii: Facilitating candidate gene discovery in an emerging model plant lineage.</title>
        <authorList>
            <person name="Arias T."/>
            <person name="Riano-Pachon D.M."/>
            <person name="Di Stilio V.S."/>
        </authorList>
    </citation>
    <scope>NUCLEOTIDE SEQUENCE [LARGE SCALE GENOMIC DNA]</scope>
    <source>
        <strain evidence="2">cv. WT478/WT964</strain>
        <tissue evidence="1">Leaves</tissue>
    </source>
</reference>
<protein>
    <submittedName>
        <fullName evidence="1">Uncharacterized protein</fullName>
    </submittedName>
</protein>
<evidence type="ECO:0000313" key="2">
    <source>
        <dbReference type="Proteomes" id="UP000554482"/>
    </source>
</evidence>
<evidence type="ECO:0000313" key="1">
    <source>
        <dbReference type="EMBL" id="KAF5187552.1"/>
    </source>
</evidence>
<dbReference type="AlphaFoldDB" id="A0A7J6VT54"/>
<dbReference type="EMBL" id="JABWDY010027854">
    <property type="protein sequence ID" value="KAF5187552.1"/>
    <property type="molecule type" value="Genomic_DNA"/>
</dbReference>
<dbReference type="Proteomes" id="UP000554482">
    <property type="component" value="Unassembled WGS sequence"/>
</dbReference>
<sequence>MAEGLAKEIDLVFSFEEEEINLCYEEEEIDFRKVRIELKSNGTHFLATTVVYLQIGDQS</sequence>
<organism evidence="1 2">
    <name type="scientific">Thalictrum thalictroides</name>
    <name type="common">Rue-anemone</name>
    <name type="synonym">Anemone thalictroides</name>
    <dbReference type="NCBI Taxonomy" id="46969"/>
    <lineage>
        <taxon>Eukaryota</taxon>
        <taxon>Viridiplantae</taxon>
        <taxon>Streptophyta</taxon>
        <taxon>Embryophyta</taxon>
        <taxon>Tracheophyta</taxon>
        <taxon>Spermatophyta</taxon>
        <taxon>Magnoliopsida</taxon>
        <taxon>Ranunculales</taxon>
        <taxon>Ranunculaceae</taxon>
        <taxon>Thalictroideae</taxon>
        <taxon>Thalictrum</taxon>
    </lineage>
</organism>
<comment type="caution">
    <text evidence="1">The sequence shown here is derived from an EMBL/GenBank/DDBJ whole genome shotgun (WGS) entry which is preliminary data.</text>
</comment>
<keyword evidence="2" id="KW-1185">Reference proteome</keyword>
<name>A0A7J6VT54_THATH</name>
<accession>A0A7J6VT54</accession>